<dbReference type="InterPro" id="IPR050235">
    <property type="entry name" value="CK1_Ser-Thr_kinase"/>
</dbReference>
<evidence type="ECO:0000259" key="4">
    <source>
        <dbReference type="PROSITE" id="PS50011"/>
    </source>
</evidence>
<dbReference type="CDD" id="cd14016">
    <property type="entry name" value="STKc_CK1"/>
    <property type="match status" value="1"/>
</dbReference>
<dbReference type="PROSITE" id="PS00108">
    <property type="entry name" value="PROTEIN_KINASE_ST"/>
    <property type="match status" value="1"/>
</dbReference>
<evidence type="ECO:0000313" key="6">
    <source>
        <dbReference type="Proteomes" id="UP000692954"/>
    </source>
</evidence>
<feature type="compositionally biased region" description="Basic and acidic residues" evidence="3">
    <location>
        <begin position="360"/>
        <end position="372"/>
    </location>
</feature>
<gene>
    <name evidence="5" type="ORF">PSON_ATCC_30995.1.T0120078</name>
</gene>
<dbReference type="InterPro" id="IPR000719">
    <property type="entry name" value="Prot_kinase_dom"/>
</dbReference>
<dbReference type="InterPro" id="IPR008271">
    <property type="entry name" value="Ser/Thr_kinase_AS"/>
</dbReference>
<dbReference type="FunFam" id="1.10.510.10:FF:000616">
    <property type="entry name" value="Uncharacterized protein"/>
    <property type="match status" value="1"/>
</dbReference>
<dbReference type="EC" id="2.7.11.1" evidence="1"/>
<organism evidence="5 6">
    <name type="scientific">Paramecium sonneborni</name>
    <dbReference type="NCBI Taxonomy" id="65129"/>
    <lineage>
        <taxon>Eukaryota</taxon>
        <taxon>Sar</taxon>
        <taxon>Alveolata</taxon>
        <taxon>Ciliophora</taxon>
        <taxon>Intramacronucleata</taxon>
        <taxon>Oligohymenophorea</taxon>
        <taxon>Peniculida</taxon>
        <taxon>Parameciidae</taxon>
        <taxon>Paramecium</taxon>
    </lineage>
</organism>
<dbReference type="PANTHER" id="PTHR11909">
    <property type="entry name" value="CASEIN KINASE-RELATED"/>
    <property type="match status" value="1"/>
</dbReference>
<evidence type="ECO:0000256" key="1">
    <source>
        <dbReference type="ARBA" id="ARBA00012513"/>
    </source>
</evidence>
<reference evidence="5" key="1">
    <citation type="submission" date="2021-01" db="EMBL/GenBank/DDBJ databases">
        <authorList>
            <consortium name="Genoscope - CEA"/>
            <person name="William W."/>
        </authorList>
    </citation>
    <scope>NUCLEOTIDE SEQUENCE</scope>
</reference>
<evidence type="ECO:0000256" key="3">
    <source>
        <dbReference type="SAM" id="MobiDB-lite"/>
    </source>
</evidence>
<accession>A0A8S1KXP7</accession>
<evidence type="ECO:0000313" key="5">
    <source>
        <dbReference type="EMBL" id="CAD8058192.1"/>
    </source>
</evidence>
<dbReference type="GO" id="GO:0005524">
    <property type="term" value="F:ATP binding"/>
    <property type="evidence" value="ECO:0007669"/>
    <property type="project" value="InterPro"/>
</dbReference>
<dbReference type="Proteomes" id="UP000692954">
    <property type="component" value="Unassembled WGS sequence"/>
</dbReference>
<feature type="domain" description="Protein kinase" evidence="4">
    <location>
        <begin position="14"/>
        <end position="283"/>
    </location>
</feature>
<dbReference type="SMART" id="SM00220">
    <property type="entry name" value="S_TKc"/>
    <property type="match status" value="1"/>
</dbReference>
<dbReference type="AlphaFoldDB" id="A0A8S1KXP7"/>
<feature type="region of interest" description="Disordered" evidence="3">
    <location>
        <begin position="347"/>
        <end position="378"/>
    </location>
</feature>
<dbReference type="PROSITE" id="PS50011">
    <property type="entry name" value="PROTEIN_KINASE_DOM"/>
    <property type="match status" value="1"/>
</dbReference>
<keyword evidence="6" id="KW-1185">Reference proteome</keyword>
<dbReference type="Pfam" id="PF00069">
    <property type="entry name" value="Pkinase"/>
    <property type="match status" value="1"/>
</dbReference>
<comment type="caution">
    <text evidence="5">The sequence shown here is derived from an EMBL/GenBank/DDBJ whole genome shotgun (WGS) entry which is preliminary data.</text>
</comment>
<dbReference type="GO" id="GO:0004674">
    <property type="term" value="F:protein serine/threonine kinase activity"/>
    <property type="evidence" value="ECO:0007669"/>
    <property type="project" value="UniProtKB-EC"/>
</dbReference>
<dbReference type="OrthoDB" id="5979581at2759"/>
<name>A0A8S1KXP7_9CILI</name>
<dbReference type="EMBL" id="CAJJDN010000012">
    <property type="protein sequence ID" value="CAD8058192.1"/>
    <property type="molecule type" value="Genomic_DNA"/>
</dbReference>
<protein>
    <recommendedName>
        <fullName evidence="2">Casein kinase I</fullName>
        <ecNumber evidence="1">2.7.11.1</ecNumber>
    </recommendedName>
</protein>
<proteinExistence type="predicted"/>
<evidence type="ECO:0000256" key="2">
    <source>
        <dbReference type="ARBA" id="ARBA00023860"/>
    </source>
</evidence>
<sequence length="460" mass="53770">MSQSSQQRVFMNRFVVKKKISSGAFGVVFLVFDKQTNQDAALKLEKEDNEEMRSLEREVEILKQLNDAEGTPKLIWYGNESEFNIMVIQLLGRDLAYYFRQQKKFSLKCTIQIAHDCVNILRNIHNKNVVHRDLKPENILMSKDNDGIYIVDFGISKIYSIQGEHMPFRSDKTFMGTPRYASLAAHLGHEISRKDDLESLFYVILYFLRGSLPWQNLPVSENERTKAVGDIKQNIDLNDLCINQPREFVEILQYLKSLNFLDQPNYQYILQLLNQIAENNQFLLDGIYDWTEGLMKSTKKFSSLESKKSYEFNKIKELSPGNLMKSSSKLSQQIIWTVNDQQHPQVAPSSQHHLLLPPDPNKKPGQRTDFRHLSNSSSNSNVGTFSSMKIKYLPSQIEIEKPTFLPNWNKTDRQQESQYQDLMDENNFEVPLNYKYKNFIQTQAFDHHYKKFNKFLETTN</sequence>